<organism evidence="2">
    <name type="scientific">Desulfurivibrio alkaliphilus</name>
    <dbReference type="NCBI Taxonomy" id="427923"/>
    <lineage>
        <taxon>Bacteria</taxon>
        <taxon>Pseudomonadati</taxon>
        <taxon>Thermodesulfobacteriota</taxon>
        <taxon>Desulfobulbia</taxon>
        <taxon>Desulfobulbales</taxon>
        <taxon>Desulfobulbaceae</taxon>
        <taxon>Desulfurivibrio</taxon>
    </lineage>
</organism>
<dbReference type="EMBL" id="DSDS01000097">
    <property type="protein sequence ID" value="HET97885.1"/>
    <property type="molecule type" value="Genomic_DNA"/>
</dbReference>
<protein>
    <submittedName>
        <fullName evidence="2">Uncharacterized protein</fullName>
    </submittedName>
</protein>
<feature type="transmembrane region" description="Helical" evidence="1">
    <location>
        <begin position="12"/>
        <end position="34"/>
    </location>
</feature>
<reference evidence="2" key="1">
    <citation type="journal article" date="2020" name="mSystems">
        <title>Genome- and Community-Level Interaction Insights into Carbon Utilization and Element Cycling Functions of Hydrothermarchaeota in Hydrothermal Sediment.</title>
        <authorList>
            <person name="Zhou Z."/>
            <person name="Liu Y."/>
            <person name="Xu W."/>
            <person name="Pan J."/>
            <person name="Luo Z.H."/>
            <person name="Li M."/>
        </authorList>
    </citation>
    <scope>NUCLEOTIDE SEQUENCE [LARGE SCALE GENOMIC DNA]</scope>
    <source>
        <strain evidence="2">SpSt-1224</strain>
    </source>
</reference>
<feature type="transmembrane region" description="Helical" evidence="1">
    <location>
        <begin position="46"/>
        <end position="64"/>
    </location>
</feature>
<sequence length="140" mass="15918">MLVNVAQRWKPGVSISTHLLVAALLWSFIGIYLLVRGVLLYGDGLWWPPLLALLIGILKGHYLLARSARRNIERLLSMKDNSCLGAVYSLKMWLLVLLMMLGGRALRVVGTPEQWVALVYLAVGFALFLSSRLFWRKWRP</sequence>
<dbReference type="Proteomes" id="UP000885986">
    <property type="component" value="Unassembled WGS sequence"/>
</dbReference>
<dbReference type="AlphaFoldDB" id="A0A7C2TJH0"/>
<comment type="caution">
    <text evidence="2">The sequence shown here is derived from an EMBL/GenBank/DDBJ whole genome shotgun (WGS) entry which is preliminary data.</text>
</comment>
<keyword evidence="1" id="KW-0472">Membrane</keyword>
<keyword evidence="1" id="KW-1133">Transmembrane helix</keyword>
<gene>
    <name evidence="2" type="ORF">ENN98_04195</name>
</gene>
<feature type="transmembrane region" description="Helical" evidence="1">
    <location>
        <begin position="85"/>
        <end position="103"/>
    </location>
</feature>
<accession>A0A7C2TJH0</accession>
<evidence type="ECO:0000313" key="2">
    <source>
        <dbReference type="EMBL" id="HET97885.1"/>
    </source>
</evidence>
<evidence type="ECO:0000256" key="1">
    <source>
        <dbReference type="SAM" id="Phobius"/>
    </source>
</evidence>
<proteinExistence type="predicted"/>
<name>A0A7C2TJH0_9BACT</name>
<keyword evidence="1" id="KW-0812">Transmembrane</keyword>
<feature type="transmembrane region" description="Helical" evidence="1">
    <location>
        <begin position="115"/>
        <end position="135"/>
    </location>
</feature>